<evidence type="ECO:0000313" key="7">
    <source>
        <dbReference type="Proteomes" id="UP000316142"/>
    </source>
</evidence>
<keyword evidence="2" id="KW-0479">Metal-binding</keyword>
<dbReference type="InterPro" id="IPR001279">
    <property type="entry name" value="Metallo-B-lactamas"/>
</dbReference>
<dbReference type="SUPFAM" id="SSF56281">
    <property type="entry name" value="Metallo-hydrolase/oxidoreductase"/>
    <property type="match status" value="1"/>
</dbReference>
<dbReference type="PANTHER" id="PTHR42978:SF3">
    <property type="entry name" value="BLR3078 PROTEIN"/>
    <property type="match status" value="1"/>
</dbReference>
<proteinExistence type="inferred from homology"/>
<organism evidence="6 7">
    <name type="scientific">Pantoea anthophila</name>
    <dbReference type="NCBI Taxonomy" id="470931"/>
    <lineage>
        <taxon>Bacteria</taxon>
        <taxon>Pseudomonadati</taxon>
        <taxon>Pseudomonadota</taxon>
        <taxon>Gammaproteobacteria</taxon>
        <taxon>Enterobacterales</taxon>
        <taxon>Erwiniaceae</taxon>
        <taxon>Pantoea</taxon>
    </lineage>
</organism>
<protein>
    <submittedName>
        <fullName evidence="6">MBL fold metallo-hydrolase</fullName>
    </submittedName>
</protein>
<gene>
    <name evidence="6" type="ORF">FJW00_09195</name>
</gene>
<keyword evidence="7" id="KW-1185">Reference proteome</keyword>
<evidence type="ECO:0000256" key="1">
    <source>
        <dbReference type="ARBA" id="ARBA00007749"/>
    </source>
</evidence>
<dbReference type="PANTHER" id="PTHR42978">
    <property type="entry name" value="QUORUM-QUENCHING LACTONASE YTNP-RELATED-RELATED"/>
    <property type="match status" value="1"/>
</dbReference>
<keyword evidence="3" id="KW-0378">Hydrolase</keyword>
<keyword evidence="4" id="KW-0862">Zinc</keyword>
<dbReference type="SMART" id="SM00849">
    <property type="entry name" value="Lactamase_B"/>
    <property type="match status" value="1"/>
</dbReference>
<dbReference type="InterPro" id="IPR036866">
    <property type="entry name" value="RibonucZ/Hydroxyglut_hydro"/>
</dbReference>
<dbReference type="RefSeq" id="WP_140923756.1">
    <property type="nucleotide sequence ID" value="NZ_CP122311.1"/>
</dbReference>
<dbReference type="CDD" id="cd07742">
    <property type="entry name" value="metallo-hydrolase-like_MBL-fold"/>
    <property type="match status" value="1"/>
</dbReference>
<evidence type="ECO:0000313" key="6">
    <source>
        <dbReference type="EMBL" id="TPV28309.1"/>
    </source>
</evidence>
<evidence type="ECO:0000256" key="3">
    <source>
        <dbReference type="ARBA" id="ARBA00022801"/>
    </source>
</evidence>
<accession>A0ABY2ZDB0</accession>
<evidence type="ECO:0000256" key="2">
    <source>
        <dbReference type="ARBA" id="ARBA00022723"/>
    </source>
</evidence>
<sequence length="286" mass="32660">MKIHHLNCGCMCPLGGAFYDGFSKGIKAHLVCHCLLIETDRDGLVLVDTGFGRQDIHAPGSRLSGFFRALNNIQRRDELTALSQVRALGFRAEDVRHIILTHLDFDHAGGLTDFPQARIHLLQQEVDTAHQRHSWLSRERYRPGQWGGISHWETYQPQGETWFGFEAVNRLRDLPPEILLVPLAGHTPGHAGIAIQQPDGWLLHGGDAWFYRGEMRQQTRHCTPGLRFYQWMMAIDNGARRHNQQRLRELSCQRGSEITFFCSHDARELEALQVNAPRFSQSARPD</sequence>
<reference evidence="6 7" key="1">
    <citation type="submission" date="2019-06" db="EMBL/GenBank/DDBJ databases">
        <title>Taxogenomics and systematics of the genus Pantoea.</title>
        <authorList>
            <person name="Tambong J.T."/>
        </authorList>
    </citation>
    <scope>NUCLEOTIDE SEQUENCE [LARGE SCALE GENOMIC DNA]</scope>
    <source>
        <strain evidence="6 7">LMG 2558</strain>
    </source>
</reference>
<dbReference type="Proteomes" id="UP000316142">
    <property type="component" value="Unassembled WGS sequence"/>
</dbReference>
<comment type="caution">
    <text evidence="6">The sequence shown here is derived from an EMBL/GenBank/DDBJ whole genome shotgun (WGS) entry which is preliminary data.</text>
</comment>
<dbReference type="InterPro" id="IPR051013">
    <property type="entry name" value="MBL_superfamily_lactonases"/>
</dbReference>
<evidence type="ECO:0000259" key="5">
    <source>
        <dbReference type="SMART" id="SM00849"/>
    </source>
</evidence>
<dbReference type="Gene3D" id="3.60.15.10">
    <property type="entry name" value="Ribonuclease Z/Hydroxyacylglutathione hydrolase-like"/>
    <property type="match status" value="1"/>
</dbReference>
<dbReference type="EMBL" id="VHIZ01000038">
    <property type="protein sequence ID" value="TPV28309.1"/>
    <property type="molecule type" value="Genomic_DNA"/>
</dbReference>
<evidence type="ECO:0000256" key="4">
    <source>
        <dbReference type="ARBA" id="ARBA00022833"/>
    </source>
</evidence>
<name>A0ABY2ZDB0_9GAMM</name>
<feature type="domain" description="Metallo-beta-lactamase" evidence="5">
    <location>
        <begin position="31"/>
        <end position="264"/>
    </location>
</feature>
<dbReference type="Pfam" id="PF00753">
    <property type="entry name" value="Lactamase_B"/>
    <property type="match status" value="1"/>
</dbReference>
<comment type="similarity">
    <text evidence="1">Belongs to the metallo-beta-lactamase superfamily.</text>
</comment>